<gene>
    <name evidence="1" type="ORF">H4219_006059</name>
</gene>
<protein>
    <submittedName>
        <fullName evidence="1">Uncharacterized protein</fullName>
    </submittedName>
</protein>
<dbReference type="AlphaFoldDB" id="A0A9W7ZK38"/>
<sequence>MLKRTAIISNEEIYINRPINLTMYDAVGNVIFNQLVSGHCNINTIFGATYMEAPPNVQFLVDDQIVISRYIPLLQYIAPNQMVLKVCVRMITGHCNPVWERKTNGAEIPAGQ</sequence>
<accession>A0A9W7ZK38</accession>
<organism evidence="1 2">
    <name type="scientific">Mycoemilia scoparia</name>
    <dbReference type="NCBI Taxonomy" id="417184"/>
    <lineage>
        <taxon>Eukaryota</taxon>
        <taxon>Fungi</taxon>
        <taxon>Fungi incertae sedis</taxon>
        <taxon>Zoopagomycota</taxon>
        <taxon>Kickxellomycotina</taxon>
        <taxon>Kickxellomycetes</taxon>
        <taxon>Kickxellales</taxon>
        <taxon>Kickxellaceae</taxon>
        <taxon>Mycoemilia</taxon>
    </lineage>
</organism>
<evidence type="ECO:0000313" key="2">
    <source>
        <dbReference type="Proteomes" id="UP001150538"/>
    </source>
</evidence>
<evidence type="ECO:0000313" key="1">
    <source>
        <dbReference type="EMBL" id="KAJ1911050.1"/>
    </source>
</evidence>
<dbReference type="EMBL" id="JANBPU010000494">
    <property type="protein sequence ID" value="KAJ1911050.1"/>
    <property type="molecule type" value="Genomic_DNA"/>
</dbReference>
<keyword evidence="2" id="KW-1185">Reference proteome</keyword>
<name>A0A9W7ZK38_9FUNG</name>
<reference evidence="1" key="1">
    <citation type="submission" date="2022-07" db="EMBL/GenBank/DDBJ databases">
        <title>Phylogenomic reconstructions and comparative analyses of Kickxellomycotina fungi.</title>
        <authorList>
            <person name="Reynolds N.K."/>
            <person name="Stajich J.E."/>
            <person name="Barry K."/>
            <person name="Grigoriev I.V."/>
            <person name="Crous P."/>
            <person name="Smith M.E."/>
        </authorList>
    </citation>
    <scope>NUCLEOTIDE SEQUENCE</scope>
    <source>
        <strain evidence="1">NBRC 100468</strain>
    </source>
</reference>
<dbReference type="Proteomes" id="UP001150538">
    <property type="component" value="Unassembled WGS sequence"/>
</dbReference>
<comment type="caution">
    <text evidence="1">The sequence shown here is derived from an EMBL/GenBank/DDBJ whole genome shotgun (WGS) entry which is preliminary data.</text>
</comment>
<proteinExistence type="predicted"/>